<evidence type="ECO:0000259" key="3">
    <source>
        <dbReference type="Pfam" id="PF25298"/>
    </source>
</evidence>
<feature type="compositionally biased region" description="Basic and acidic residues" evidence="2">
    <location>
        <begin position="1"/>
        <end position="11"/>
    </location>
</feature>
<dbReference type="EMBL" id="ODYU01003947">
    <property type="protein sequence ID" value="SOQ43327.1"/>
    <property type="molecule type" value="Genomic_DNA"/>
</dbReference>
<dbReference type="InterPro" id="IPR057251">
    <property type="entry name" value="FP_C"/>
</dbReference>
<feature type="domain" description="FP protein C-terminal" evidence="3">
    <location>
        <begin position="222"/>
        <end position="273"/>
    </location>
</feature>
<dbReference type="Pfam" id="PF25298">
    <property type="entry name" value="Baculo_FP_2nd"/>
    <property type="match status" value="1"/>
</dbReference>
<protein>
    <submittedName>
        <fullName evidence="4">SFRICE_011581</fullName>
    </submittedName>
</protein>
<feature type="coiled-coil region" evidence="1">
    <location>
        <begin position="76"/>
        <end position="110"/>
    </location>
</feature>
<feature type="region of interest" description="Disordered" evidence="2">
    <location>
        <begin position="1"/>
        <end position="31"/>
    </location>
</feature>
<evidence type="ECO:0000256" key="2">
    <source>
        <dbReference type="SAM" id="MobiDB-lite"/>
    </source>
</evidence>
<gene>
    <name evidence="4" type="ORF">SFRICE_011581</name>
</gene>
<accession>A0A2H1VRA2</accession>
<reference evidence="4" key="1">
    <citation type="submission" date="2016-07" db="EMBL/GenBank/DDBJ databases">
        <authorList>
            <person name="Bretaudeau A."/>
        </authorList>
    </citation>
    <scope>NUCLEOTIDE SEQUENCE</scope>
    <source>
        <strain evidence="4">Rice</strain>
        <tissue evidence="4">Whole body</tissue>
    </source>
</reference>
<dbReference type="AlphaFoldDB" id="A0A2H1VRA2"/>
<evidence type="ECO:0000313" key="4">
    <source>
        <dbReference type="EMBL" id="SOQ43327.1"/>
    </source>
</evidence>
<organism evidence="4">
    <name type="scientific">Spodoptera frugiperda</name>
    <name type="common">Fall armyworm</name>
    <dbReference type="NCBI Taxonomy" id="7108"/>
    <lineage>
        <taxon>Eukaryota</taxon>
        <taxon>Metazoa</taxon>
        <taxon>Ecdysozoa</taxon>
        <taxon>Arthropoda</taxon>
        <taxon>Hexapoda</taxon>
        <taxon>Insecta</taxon>
        <taxon>Pterygota</taxon>
        <taxon>Neoptera</taxon>
        <taxon>Endopterygota</taxon>
        <taxon>Lepidoptera</taxon>
        <taxon>Glossata</taxon>
        <taxon>Ditrysia</taxon>
        <taxon>Noctuoidea</taxon>
        <taxon>Noctuidae</taxon>
        <taxon>Amphipyrinae</taxon>
        <taxon>Spodoptera</taxon>
    </lineage>
</organism>
<evidence type="ECO:0000256" key="1">
    <source>
        <dbReference type="SAM" id="Coils"/>
    </source>
</evidence>
<keyword evidence="1" id="KW-0175">Coiled coil</keyword>
<name>A0A2H1VRA2_SPOFR</name>
<proteinExistence type="predicted"/>
<sequence length="279" mass="32566">MATKSETKKADTMGVHNIGTRSRSQKPSHEDELQRFMIEIREIITTFQQEQNKKFDILQTAINDVRKQNEEIIKSVEFLSGEYNVIKDRLDKMERDKKNNLEYIATLENKIESQDRMLMVSSLEIKNIPPVNGESKTDLIKVMQSIAETLDVPVQTSDIRNIQRINTKKTENKPIIVDFTSVLTKEKLIEHCKKFNRTNKLTTSHLHIKGPSKPIFISENLTYKTRRLYFLARDFAKTNDYKYCWTAGGKVYIRKKEGEPTLRLNGEEDIKVLRNELKL</sequence>